<dbReference type="InterPro" id="IPR013907">
    <property type="entry name" value="Sds3"/>
</dbReference>
<dbReference type="GO" id="GO:0005654">
    <property type="term" value="C:nucleoplasm"/>
    <property type="evidence" value="ECO:0007669"/>
    <property type="project" value="UniProtKB-ARBA"/>
</dbReference>
<dbReference type="AlphaFoldDB" id="A0A8H4F309"/>
<dbReference type="Proteomes" id="UP000469890">
    <property type="component" value="Unassembled WGS sequence"/>
</dbReference>
<protein>
    <submittedName>
        <fullName evidence="7">Sds3-like-domain-containing protein</fullName>
    </submittedName>
</protein>
<dbReference type="EMBL" id="JAAECE010000003">
    <property type="protein sequence ID" value="KAF1803015.1"/>
    <property type="molecule type" value="Genomic_DNA"/>
</dbReference>
<accession>A0A8H4F309</accession>
<feature type="compositionally biased region" description="Pro residues" evidence="6">
    <location>
        <begin position="198"/>
        <end position="207"/>
    </location>
</feature>
<keyword evidence="2" id="KW-0678">Repressor</keyword>
<proteinExistence type="predicted"/>
<evidence type="ECO:0000313" key="8">
    <source>
        <dbReference type="Proteomes" id="UP000469890"/>
    </source>
</evidence>
<comment type="caution">
    <text evidence="7">The sequence shown here is derived from an EMBL/GenBank/DDBJ whole genome shotgun (WGS) entry which is preliminary data.</text>
</comment>
<evidence type="ECO:0000256" key="3">
    <source>
        <dbReference type="ARBA" id="ARBA00023015"/>
    </source>
</evidence>
<keyword evidence="3" id="KW-0805">Transcription regulation</keyword>
<feature type="compositionally biased region" description="Low complexity" evidence="6">
    <location>
        <begin position="58"/>
        <end position="84"/>
    </location>
</feature>
<evidence type="ECO:0000256" key="1">
    <source>
        <dbReference type="ARBA" id="ARBA00004123"/>
    </source>
</evidence>
<gene>
    <name evidence="7" type="ORF">FB192DRAFT_1366027</name>
</gene>
<feature type="compositionally biased region" description="Basic and acidic residues" evidence="6">
    <location>
        <begin position="216"/>
        <end position="230"/>
    </location>
</feature>
<dbReference type="Pfam" id="PF08598">
    <property type="entry name" value="Sds3"/>
    <property type="match status" value="1"/>
</dbReference>
<organism evidence="7 8">
    <name type="scientific">Mucor circinelloides f. lusitanicus</name>
    <name type="common">Mucor racemosus var. lusitanicus</name>
    <dbReference type="NCBI Taxonomy" id="29924"/>
    <lineage>
        <taxon>Eukaryota</taxon>
        <taxon>Fungi</taxon>
        <taxon>Fungi incertae sedis</taxon>
        <taxon>Mucoromycota</taxon>
        <taxon>Mucoromycotina</taxon>
        <taxon>Mucoromycetes</taxon>
        <taxon>Mucorales</taxon>
        <taxon>Mucorineae</taxon>
        <taxon>Mucoraceae</taxon>
        <taxon>Mucor</taxon>
    </lineage>
</organism>
<feature type="compositionally biased region" description="Basic and acidic residues" evidence="6">
    <location>
        <begin position="421"/>
        <end position="430"/>
    </location>
</feature>
<keyword evidence="5" id="KW-0539">Nucleus</keyword>
<evidence type="ECO:0000313" key="7">
    <source>
        <dbReference type="EMBL" id="KAF1803015.1"/>
    </source>
</evidence>
<sequence>MSFSLCVCLSFQNPILLYHYSLKLVMLETNNPYMFGSSTTTTTTTTTAPNPSSPVPPQTSSSTSSTSVVGAAGSTSTHPMQQQPPSRPMHHHHHSNSYYMGKGGDDEYYHNHQHASRISPAYMRHPEEPSQQQSSQQQQPVHYTSTYKPAKSIYQNNTIVHPQHNEPDKLNTYMRPSVHVYPHQQPQHIKSEASPHMLPAPPPPPPSSSSFMKSRKAVDEPDWYERENKSHRPPTSGSTAPAIIPFSNANTTMTTTTLSHTAPLGGETSTLEAGDNKKIKRRKEMTSIMEDLNKDFLKKRERLYTEKLHAINQELKSAHQDTHPSYLDGVKDLEAMRRKTIRDGVLFREYQNEVTDNQFQLEIYQAEEEYTAEIQDIREKLFASLDEKRRKLKEEKDNCDLAYDVILESQSRLHKRNLRKREKEHPESKSSKKKQLTGPALVFKLKDDDILSDIQAMRNVK</sequence>
<feature type="region of interest" description="Disordered" evidence="6">
    <location>
        <begin position="414"/>
        <end position="438"/>
    </location>
</feature>
<dbReference type="GO" id="GO:0010468">
    <property type="term" value="P:regulation of gene expression"/>
    <property type="evidence" value="ECO:0007669"/>
    <property type="project" value="UniProtKB-ARBA"/>
</dbReference>
<keyword evidence="4" id="KW-0804">Transcription</keyword>
<dbReference type="PANTHER" id="PTHR21964">
    <property type="entry name" value="BREAST CANCER METASTASIS-SUPPRESSOR 1"/>
    <property type="match status" value="1"/>
</dbReference>
<evidence type="ECO:0000256" key="6">
    <source>
        <dbReference type="SAM" id="MobiDB-lite"/>
    </source>
</evidence>
<reference evidence="7 8" key="1">
    <citation type="submission" date="2019-09" db="EMBL/GenBank/DDBJ databases">
        <authorList>
            <consortium name="DOE Joint Genome Institute"/>
            <person name="Mondo S.J."/>
            <person name="Navarro-Mendoza M.I."/>
            <person name="Perez-Arques C."/>
            <person name="Panchal S."/>
            <person name="Nicolas F.E."/>
            <person name="Ganguly P."/>
            <person name="Pangilinan J."/>
            <person name="Grigoriev I."/>
            <person name="Heitman J."/>
            <person name="Sanya K."/>
            <person name="Garre V."/>
        </authorList>
    </citation>
    <scope>NUCLEOTIDE SEQUENCE [LARGE SCALE GENOMIC DNA]</scope>
    <source>
        <strain evidence="7 8">MU402</strain>
    </source>
</reference>
<evidence type="ECO:0000256" key="5">
    <source>
        <dbReference type="ARBA" id="ARBA00023242"/>
    </source>
</evidence>
<dbReference type="Gene3D" id="1.20.5.1500">
    <property type="match status" value="1"/>
</dbReference>
<name>A0A8H4F309_MUCCL</name>
<evidence type="ECO:0000256" key="4">
    <source>
        <dbReference type="ARBA" id="ARBA00023163"/>
    </source>
</evidence>
<feature type="region of interest" description="Disordered" evidence="6">
    <location>
        <begin position="38"/>
        <end position="110"/>
    </location>
</feature>
<evidence type="ECO:0000256" key="2">
    <source>
        <dbReference type="ARBA" id="ARBA00022491"/>
    </source>
</evidence>
<feature type="compositionally biased region" description="Low complexity" evidence="6">
    <location>
        <begin position="38"/>
        <end position="50"/>
    </location>
</feature>
<comment type="subcellular location">
    <subcellularLocation>
        <location evidence="1">Nucleus</location>
    </subcellularLocation>
</comment>
<feature type="region of interest" description="Disordered" evidence="6">
    <location>
        <begin position="184"/>
        <end position="242"/>
    </location>
</feature>
<dbReference type="SMART" id="SM01401">
    <property type="entry name" value="Sds3"/>
    <property type="match status" value="1"/>
</dbReference>